<keyword evidence="5" id="KW-0762">Sugar transport</keyword>
<reference evidence="12" key="1">
    <citation type="journal article" date="2015" name="BMC Genomics">
        <title>Transcriptome profiling of a Rhizobium leguminosarum bv. trifolii rosR mutant reveals the role of the transcriptional regulator RosR in motility, synthesis of cell-surface components, and other cellular processes.</title>
        <authorList>
            <person name="Rachwal K."/>
            <person name="Matczynska E."/>
            <person name="Janczarek M."/>
        </authorList>
    </citation>
    <scope>NUCLEOTIDE SEQUENCE</scope>
    <source>
        <strain evidence="12">Rt24.2</strain>
    </source>
</reference>
<dbReference type="GO" id="GO:0005886">
    <property type="term" value="C:plasma membrane"/>
    <property type="evidence" value="ECO:0007669"/>
    <property type="project" value="UniProtKB-SubCell"/>
</dbReference>
<dbReference type="Pfam" id="PF00005">
    <property type="entry name" value="ABC_tran"/>
    <property type="match status" value="2"/>
</dbReference>
<accession>A0A1B8R9G0</accession>
<evidence type="ECO:0000256" key="2">
    <source>
        <dbReference type="ARBA" id="ARBA00005417"/>
    </source>
</evidence>
<feature type="domain" description="ABC transporter" evidence="11">
    <location>
        <begin position="5"/>
        <end position="242"/>
    </location>
</feature>
<dbReference type="AlphaFoldDB" id="A0A1B8R9G0"/>
<evidence type="ECO:0000259" key="11">
    <source>
        <dbReference type="PROSITE" id="PS50893"/>
    </source>
</evidence>
<dbReference type="GO" id="GO:0016887">
    <property type="term" value="F:ATP hydrolysis activity"/>
    <property type="evidence" value="ECO:0007669"/>
    <property type="project" value="InterPro"/>
</dbReference>
<protein>
    <submittedName>
        <fullName evidence="12">Ribose ABC transporter</fullName>
    </submittedName>
</protein>
<dbReference type="InterPro" id="IPR003593">
    <property type="entry name" value="AAA+_ATPase"/>
</dbReference>
<organism evidence="12">
    <name type="scientific">Rhizobium leguminosarum bv. trifolii</name>
    <dbReference type="NCBI Taxonomy" id="386"/>
    <lineage>
        <taxon>Bacteria</taxon>
        <taxon>Pseudomonadati</taxon>
        <taxon>Pseudomonadota</taxon>
        <taxon>Alphaproteobacteria</taxon>
        <taxon>Hyphomicrobiales</taxon>
        <taxon>Rhizobiaceae</taxon>
        <taxon>Rhizobium/Agrobacterium group</taxon>
        <taxon>Rhizobium</taxon>
    </lineage>
</organism>
<evidence type="ECO:0000256" key="3">
    <source>
        <dbReference type="ARBA" id="ARBA00022448"/>
    </source>
</evidence>
<evidence type="ECO:0000313" key="12">
    <source>
        <dbReference type="EMBL" id="AOO91744.1"/>
    </source>
</evidence>
<proteinExistence type="inferred from homology"/>
<keyword evidence="4" id="KW-1003">Cell membrane</keyword>
<comment type="similarity">
    <text evidence="2">Belongs to the ABC transporter superfamily.</text>
</comment>
<dbReference type="InterPro" id="IPR027417">
    <property type="entry name" value="P-loop_NTPase"/>
</dbReference>
<dbReference type="PANTHER" id="PTHR43790:SF3">
    <property type="entry name" value="D-ALLOSE IMPORT ATP-BINDING PROTEIN ALSA-RELATED"/>
    <property type="match status" value="1"/>
</dbReference>
<evidence type="ECO:0000256" key="10">
    <source>
        <dbReference type="ARBA" id="ARBA00023136"/>
    </source>
</evidence>
<dbReference type="RefSeq" id="WP_065277051.1">
    <property type="nucleotide sequence ID" value="NZ_MAMO01000046.1"/>
</dbReference>
<evidence type="ECO:0000256" key="7">
    <source>
        <dbReference type="ARBA" id="ARBA00022741"/>
    </source>
</evidence>
<dbReference type="PROSITE" id="PS00211">
    <property type="entry name" value="ABC_TRANSPORTER_1"/>
    <property type="match status" value="1"/>
</dbReference>
<keyword evidence="6" id="KW-0677">Repeat</keyword>
<comment type="subcellular location">
    <subcellularLocation>
        <location evidence="1">Cell membrane</location>
        <topology evidence="1">Peripheral membrane protein</topology>
    </subcellularLocation>
</comment>
<keyword evidence="8" id="KW-0067">ATP-binding</keyword>
<dbReference type="InterPro" id="IPR017871">
    <property type="entry name" value="ABC_transporter-like_CS"/>
</dbReference>
<evidence type="ECO:0000256" key="5">
    <source>
        <dbReference type="ARBA" id="ARBA00022597"/>
    </source>
</evidence>
<dbReference type="SMART" id="SM00382">
    <property type="entry name" value="AAA"/>
    <property type="match status" value="2"/>
</dbReference>
<dbReference type="FunFam" id="3.40.50.300:FF:000127">
    <property type="entry name" value="Ribose import ATP-binding protein RbsA"/>
    <property type="match status" value="1"/>
</dbReference>
<dbReference type="PANTHER" id="PTHR43790">
    <property type="entry name" value="CARBOHYDRATE TRANSPORT ATP-BINDING PROTEIN MG119-RELATED"/>
    <property type="match status" value="1"/>
</dbReference>
<dbReference type="PROSITE" id="PS50893">
    <property type="entry name" value="ABC_TRANSPORTER_2"/>
    <property type="match status" value="2"/>
</dbReference>
<dbReference type="CDD" id="cd03215">
    <property type="entry name" value="ABC_Carb_Monos_II"/>
    <property type="match status" value="1"/>
</dbReference>
<keyword evidence="7" id="KW-0547">Nucleotide-binding</keyword>
<keyword evidence="9" id="KW-1278">Translocase</keyword>
<keyword evidence="10" id="KW-0472">Membrane</keyword>
<evidence type="ECO:0000256" key="1">
    <source>
        <dbReference type="ARBA" id="ARBA00004202"/>
    </source>
</evidence>
<reference evidence="12" key="2">
    <citation type="journal article" date="2016" name="Front. Microbiol.">
        <title>The Regulatory Protein RosR Affects Rhizobium leguminosarum bv. trifolii Protein Profiles, Cell Surface Properties, and Symbiosis with Clover.</title>
        <authorList>
            <person name="Rachwal K."/>
            <person name="Boguszewska A."/>
            <person name="Kopcinska J."/>
            <person name="Karas M."/>
            <person name="Tchorzewski M."/>
            <person name="Janczarek M."/>
        </authorList>
    </citation>
    <scope>NUCLEOTIDE SEQUENCE</scope>
    <source>
        <strain evidence="12">Rt24.2</strain>
    </source>
</reference>
<evidence type="ECO:0000256" key="9">
    <source>
        <dbReference type="ARBA" id="ARBA00022967"/>
    </source>
</evidence>
<dbReference type="Gene3D" id="3.40.50.300">
    <property type="entry name" value="P-loop containing nucleotide triphosphate hydrolases"/>
    <property type="match status" value="2"/>
</dbReference>
<dbReference type="InterPro" id="IPR050107">
    <property type="entry name" value="ABC_carbohydrate_import_ATPase"/>
</dbReference>
<evidence type="ECO:0000256" key="8">
    <source>
        <dbReference type="ARBA" id="ARBA00022840"/>
    </source>
</evidence>
<name>A0A1B8R9G0_RHILT</name>
<evidence type="ECO:0000256" key="6">
    <source>
        <dbReference type="ARBA" id="ARBA00022737"/>
    </source>
</evidence>
<dbReference type="SUPFAM" id="SSF52540">
    <property type="entry name" value="P-loop containing nucleoside triphosphate hydrolases"/>
    <property type="match status" value="2"/>
</dbReference>
<keyword evidence="3" id="KW-0813">Transport</keyword>
<dbReference type="CDD" id="cd03216">
    <property type="entry name" value="ABC_Carb_Monos_I"/>
    <property type="match status" value="1"/>
</dbReference>
<sequence>MVPRLRFETISKSFPGVNALADVSFDVAAGEIHGLLGENGAGKSTLLRILSGVFRPTSGTVFVDGQALILKRPIDARSVGVAMIHQELQQVPHLSVAQNMFLGHPLTRLGGLFVSRREQESRAAQALSLIDRTIDPSAPISSLKVAQRQIVEIGRALLDKAKVIAMDEPTSSLTPSEFDRLAEVIASLSASGVSIIYVSHKMDEVFRICQRASVMRDGKLVGMVDLKSASEKDVIAMMVGRELMQEEHNSFVIDTVKLEAKKLSSATKIRDVSFTLHKGEVLGIAGLVGSGRTELLRLLAGADRLSDGSIAIDGKAVRFASPRDAIAAGIGLVPEERKREGIIPLRPVSTNMALASLSSFSSGGMINTGKLRAAAQDLLKRVNLRPFQLDRPIRLFSGGNQQKAIIARWLAAKSQILLFDEPTRGIDVGAKSEIYHLIEDLAREGHSIIVVSSELPEVIRLSDRVLVMREGSIAADIPRDQLSESAIVAHAIPGANPGATVARTASSA</sequence>
<feature type="domain" description="ABC transporter" evidence="11">
    <location>
        <begin position="253"/>
        <end position="495"/>
    </location>
</feature>
<dbReference type="InterPro" id="IPR003439">
    <property type="entry name" value="ABC_transporter-like_ATP-bd"/>
</dbReference>
<dbReference type="GO" id="GO:0005524">
    <property type="term" value="F:ATP binding"/>
    <property type="evidence" value="ECO:0007669"/>
    <property type="project" value="UniProtKB-KW"/>
</dbReference>
<dbReference type="EMBL" id="KX489380">
    <property type="protein sequence ID" value="AOO91744.1"/>
    <property type="molecule type" value="Genomic_DNA"/>
</dbReference>
<evidence type="ECO:0000256" key="4">
    <source>
        <dbReference type="ARBA" id="ARBA00022475"/>
    </source>
</evidence>